<name>A0A1I0C6C3_9FIRM</name>
<protein>
    <submittedName>
        <fullName evidence="1">Uncharacterized protein</fullName>
    </submittedName>
</protein>
<dbReference type="AlphaFoldDB" id="A0A1I0C6C3"/>
<accession>A0A1I0C6C3</accession>
<gene>
    <name evidence="1" type="ORF">SAMN05660297_01502</name>
</gene>
<evidence type="ECO:0000313" key="2">
    <source>
        <dbReference type="Proteomes" id="UP000199568"/>
    </source>
</evidence>
<keyword evidence="2" id="KW-1185">Reference proteome</keyword>
<organism evidence="1 2">
    <name type="scientific">Natronincola peptidivorans</name>
    <dbReference type="NCBI Taxonomy" id="426128"/>
    <lineage>
        <taxon>Bacteria</taxon>
        <taxon>Bacillati</taxon>
        <taxon>Bacillota</taxon>
        <taxon>Clostridia</taxon>
        <taxon>Peptostreptococcales</taxon>
        <taxon>Natronincolaceae</taxon>
        <taxon>Natronincola</taxon>
    </lineage>
</organism>
<evidence type="ECO:0000313" key="1">
    <source>
        <dbReference type="EMBL" id="SET15044.1"/>
    </source>
</evidence>
<sequence length="58" mass="6810">MHNIIIEDMEELDTFFKIDTIVNQYRNIIQKLKSVKQNVQATPKKAYSESAIGFNFFV</sequence>
<dbReference type="EMBL" id="FOHU01000005">
    <property type="protein sequence ID" value="SET15044.1"/>
    <property type="molecule type" value="Genomic_DNA"/>
</dbReference>
<proteinExistence type="predicted"/>
<dbReference type="RefSeq" id="WP_170834729.1">
    <property type="nucleotide sequence ID" value="NZ_FOHU01000005.1"/>
</dbReference>
<dbReference type="Proteomes" id="UP000199568">
    <property type="component" value="Unassembled WGS sequence"/>
</dbReference>
<reference evidence="1 2" key="1">
    <citation type="submission" date="2016-10" db="EMBL/GenBank/DDBJ databases">
        <authorList>
            <person name="de Groot N.N."/>
        </authorList>
    </citation>
    <scope>NUCLEOTIDE SEQUENCE [LARGE SCALE GENOMIC DNA]</scope>
    <source>
        <strain evidence="1 2">DSM 18979</strain>
    </source>
</reference>